<dbReference type="EMBL" id="JAJISC010000005">
    <property type="protein sequence ID" value="MCS2610144.1"/>
    <property type="molecule type" value="Genomic_DNA"/>
</dbReference>
<keyword evidence="2" id="KW-1003">Cell membrane</keyword>
<organism evidence="7 8">
    <name type="scientific">Halomonas dongshanensis</name>
    <dbReference type="NCBI Taxonomy" id="2890835"/>
    <lineage>
        <taxon>Bacteria</taxon>
        <taxon>Pseudomonadati</taxon>
        <taxon>Pseudomonadota</taxon>
        <taxon>Gammaproteobacteria</taxon>
        <taxon>Oceanospirillales</taxon>
        <taxon>Halomonadaceae</taxon>
        <taxon>Halomonas</taxon>
    </lineage>
</organism>
<dbReference type="Proteomes" id="UP001165542">
    <property type="component" value="Unassembled WGS sequence"/>
</dbReference>
<feature type="transmembrane region" description="Helical" evidence="6">
    <location>
        <begin position="276"/>
        <end position="297"/>
    </location>
</feature>
<feature type="transmembrane region" description="Helical" evidence="6">
    <location>
        <begin position="157"/>
        <end position="177"/>
    </location>
</feature>
<keyword evidence="8" id="KW-1185">Reference proteome</keyword>
<gene>
    <name evidence="7" type="ORF">LLY24_12540</name>
</gene>
<evidence type="ECO:0000256" key="5">
    <source>
        <dbReference type="ARBA" id="ARBA00023136"/>
    </source>
</evidence>
<evidence type="ECO:0000256" key="3">
    <source>
        <dbReference type="ARBA" id="ARBA00022692"/>
    </source>
</evidence>
<reference evidence="7" key="1">
    <citation type="submission" date="2021-11" db="EMBL/GenBank/DDBJ databases">
        <title>Halomonas sp., isolated from a coastal aquaculture zone in Dongshan Bay.</title>
        <authorList>
            <person name="Lin W."/>
        </authorList>
    </citation>
    <scope>NUCLEOTIDE SEQUENCE</scope>
    <source>
        <strain evidence="7">Yzlin-01</strain>
    </source>
</reference>
<comment type="subcellular location">
    <subcellularLocation>
        <location evidence="1">Cell membrane</location>
        <topology evidence="1">Multi-pass membrane protein</topology>
    </subcellularLocation>
</comment>
<dbReference type="Pfam" id="PF03606">
    <property type="entry name" value="DcuC"/>
    <property type="match status" value="1"/>
</dbReference>
<sequence>MTTPIKKKRPMPDVFIILFGFMLLVILASYVIPAGTYERTTSNGLTQVDAASFHFIDAVPLNVMDLFTAFHKGLVAASGLIFLILIVGGVLKVVESTSAMSAGIHRLIGLAKGSQTALVMIFCATFATLASVGVGANLAIAFIPIGLYLARSMKLDPVVGVAIIFLGSYAGFAAGVFDPTVTATGQSIAQLPLFSGVAFRLVIFVTFLVVTALYISRYAKRITADPSRSVMGADAFDTGANAQQASDVPPFLLVHKLVLLLFVVAFAFFLYGGFNYGWGITELTATFLMLGIATAALCRISPNEFIKRLMSGAAEVMYGALVVGVAAAIIVLLKQAMLIDTIVHAVTTSLGGYGKIMAMELLYVFNLAFNGIITSGTGQAAIVMPLMVPIGDMLEVTRQATFITFKLGDAVTNIVTPFSGTLMACLALSKVSYVEWFKFVLPLVAIWILLGAALVAIAVGINYGPF</sequence>
<evidence type="ECO:0000313" key="8">
    <source>
        <dbReference type="Proteomes" id="UP001165542"/>
    </source>
</evidence>
<feature type="transmembrane region" description="Helical" evidence="6">
    <location>
        <begin position="12"/>
        <end position="32"/>
    </location>
</feature>
<feature type="transmembrane region" description="Helical" evidence="6">
    <location>
        <begin position="251"/>
        <end position="270"/>
    </location>
</feature>
<keyword evidence="5 6" id="KW-0472">Membrane</keyword>
<proteinExistence type="predicted"/>
<feature type="transmembrane region" description="Helical" evidence="6">
    <location>
        <begin position="309"/>
        <end position="330"/>
    </location>
</feature>
<evidence type="ECO:0000313" key="7">
    <source>
        <dbReference type="EMBL" id="MCS2610144.1"/>
    </source>
</evidence>
<dbReference type="InterPro" id="IPR051679">
    <property type="entry name" value="DASS-Related_Transporters"/>
</dbReference>
<feature type="transmembrane region" description="Helical" evidence="6">
    <location>
        <begin position="106"/>
        <end position="127"/>
    </location>
</feature>
<accession>A0ABT2EHR0</accession>
<dbReference type="PANTHER" id="PTHR43652">
    <property type="entry name" value="BASIC AMINO ACID ANTIPORTER YFCC-RELATED"/>
    <property type="match status" value="1"/>
</dbReference>
<keyword evidence="3 6" id="KW-0812">Transmembrane</keyword>
<feature type="transmembrane region" description="Helical" evidence="6">
    <location>
        <begin position="336"/>
        <end position="354"/>
    </location>
</feature>
<evidence type="ECO:0000256" key="2">
    <source>
        <dbReference type="ARBA" id="ARBA00022475"/>
    </source>
</evidence>
<dbReference type="PANTHER" id="PTHR43652:SF2">
    <property type="entry name" value="BASIC AMINO ACID ANTIPORTER YFCC-RELATED"/>
    <property type="match status" value="1"/>
</dbReference>
<evidence type="ECO:0000256" key="4">
    <source>
        <dbReference type="ARBA" id="ARBA00022989"/>
    </source>
</evidence>
<dbReference type="InterPro" id="IPR018385">
    <property type="entry name" value="C4_dicarb_anaerob_car-like"/>
</dbReference>
<evidence type="ECO:0000256" key="6">
    <source>
        <dbReference type="SAM" id="Phobius"/>
    </source>
</evidence>
<protein>
    <submittedName>
        <fullName evidence="7">YfcC family protein</fullName>
    </submittedName>
</protein>
<feature type="transmembrane region" description="Helical" evidence="6">
    <location>
        <begin position="440"/>
        <end position="463"/>
    </location>
</feature>
<name>A0ABT2EHR0_9GAMM</name>
<keyword evidence="4 6" id="KW-1133">Transmembrane helix</keyword>
<feature type="transmembrane region" description="Helical" evidence="6">
    <location>
        <begin position="361"/>
        <end position="390"/>
    </location>
</feature>
<dbReference type="RefSeq" id="WP_259036643.1">
    <property type="nucleotide sequence ID" value="NZ_JAJISC010000005.1"/>
</dbReference>
<evidence type="ECO:0000256" key="1">
    <source>
        <dbReference type="ARBA" id="ARBA00004651"/>
    </source>
</evidence>
<feature type="transmembrane region" description="Helical" evidence="6">
    <location>
        <begin position="197"/>
        <end position="215"/>
    </location>
</feature>
<comment type="caution">
    <text evidence="7">The sequence shown here is derived from an EMBL/GenBank/DDBJ whole genome shotgun (WGS) entry which is preliminary data.</text>
</comment>
<feature type="transmembrane region" description="Helical" evidence="6">
    <location>
        <begin position="410"/>
        <end position="428"/>
    </location>
</feature>
<feature type="transmembrane region" description="Helical" evidence="6">
    <location>
        <begin position="74"/>
        <end position="94"/>
    </location>
</feature>